<dbReference type="PANTHER" id="PTHR34659:SF8">
    <property type="entry name" value="(RAPE) HYPOTHETICAL PROTEIN"/>
    <property type="match status" value="1"/>
</dbReference>
<dbReference type="AlphaFoldDB" id="A0A5N5J0E5"/>
<organism evidence="1 2">
    <name type="scientific">Salix brachista</name>
    <dbReference type="NCBI Taxonomy" id="2182728"/>
    <lineage>
        <taxon>Eukaryota</taxon>
        <taxon>Viridiplantae</taxon>
        <taxon>Streptophyta</taxon>
        <taxon>Embryophyta</taxon>
        <taxon>Tracheophyta</taxon>
        <taxon>Spermatophyta</taxon>
        <taxon>Magnoliopsida</taxon>
        <taxon>eudicotyledons</taxon>
        <taxon>Gunneridae</taxon>
        <taxon>Pentapetalae</taxon>
        <taxon>rosids</taxon>
        <taxon>fabids</taxon>
        <taxon>Malpighiales</taxon>
        <taxon>Salicaceae</taxon>
        <taxon>Saliceae</taxon>
        <taxon>Salix</taxon>
    </lineage>
</organism>
<dbReference type="GO" id="GO:0005776">
    <property type="term" value="C:autophagosome"/>
    <property type="evidence" value="ECO:0007669"/>
    <property type="project" value="TreeGrafter"/>
</dbReference>
<dbReference type="InterPro" id="IPR053273">
    <property type="entry name" value="CST_Regulator"/>
</dbReference>
<keyword evidence="2" id="KW-1185">Reference proteome</keyword>
<accession>A0A5N5J0E5</accession>
<dbReference type="PANTHER" id="PTHR34659">
    <property type="entry name" value="BNAA05G11610D PROTEIN"/>
    <property type="match status" value="1"/>
</dbReference>
<reference evidence="2" key="1">
    <citation type="journal article" date="2019" name="Gigascience">
        <title>De novo genome assembly of the endangered Acer yangbiense, a plant species with extremely small populations endemic to Yunnan Province, China.</title>
        <authorList>
            <person name="Yang J."/>
            <person name="Wariss H.M."/>
            <person name="Tao L."/>
            <person name="Zhang R."/>
            <person name="Yun Q."/>
            <person name="Hollingsworth P."/>
            <person name="Dao Z."/>
            <person name="Luo G."/>
            <person name="Guo H."/>
            <person name="Ma Y."/>
            <person name="Sun W."/>
        </authorList>
    </citation>
    <scope>NUCLEOTIDE SEQUENCE [LARGE SCALE GENOMIC DNA]</scope>
    <source>
        <strain evidence="2">cv. br00</strain>
    </source>
</reference>
<name>A0A5N5J0E5_9ROSI</name>
<proteinExistence type="predicted"/>
<dbReference type="GO" id="GO:0006950">
    <property type="term" value="P:response to stress"/>
    <property type="evidence" value="ECO:0007669"/>
    <property type="project" value="TreeGrafter"/>
</dbReference>
<evidence type="ECO:0000313" key="1">
    <source>
        <dbReference type="EMBL" id="KAB5512691.1"/>
    </source>
</evidence>
<dbReference type="Proteomes" id="UP000326939">
    <property type="component" value="Chromosome 19"/>
</dbReference>
<sequence>MIESDEDGAIIDEGMEIIRVDKASFEEICVLVTGDEFHHVPREGQNWPYKKIRDIFCSRKRSLMKGYEQLALQCSSDSKSKQEESVFFRLKCPRPKMHTRACSMYQAALVNTNGCNRDEILLAVSAQFSKSFPALLRTKLDEHLFYTRIAL</sequence>
<comment type="caution">
    <text evidence="1">The sequence shown here is derived from an EMBL/GenBank/DDBJ whole genome shotgun (WGS) entry which is preliminary data.</text>
</comment>
<evidence type="ECO:0000313" key="2">
    <source>
        <dbReference type="Proteomes" id="UP000326939"/>
    </source>
</evidence>
<dbReference type="EMBL" id="VDCV01000019">
    <property type="protein sequence ID" value="KAB5512691.1"/>
    <property type="molecule type" value="Genomic_DNA"/>
</dbReference>
<protein>
    <submittedName>
        <fullName evidence="1">Uncharacterized protein</fullName>
    </submittedName>
</protein>
<gene>
    <name evidence="1" type="ORF">DKX38_029719</name>
</gene>
<dbReference type="GO" id="GO:0061908">
    <property type="term" value="C:phagophore"/>
    <property type="evidence" value="ECO:0007669"/>
    <property type="project" value="TreeGrafter"/>
</dbReference>